<sequence length="496" mass="53303">MFHKSFPLLVIGLWGVIVLPLPNRVSAITPLTRAEIQNLRNMVQLIPKDKLKKRPARKLDAMIPGDGLSTGRASLADLRFNDGSLARIGEQALFQFLPKTRDFKLSNGTVLLLIPPGKGQTRIQTPNAAAAIRGSALFVRYDQQTDTTIVGALTNSGIEVSNKEASETQVLEAGQMVIIVKGKFERLYDFDLRNFYETSQLVRELDLNRQSPVPTPDPAITSVQAETAAALEAQPPIKGEGVIENPSFVQLTPTPDTPTETKPDTPTETTPVTSTEKKPDTPTKTTPVTSTEAKPDTSTKTTPVTSTEKKPDTPTKTTPITSTEKKPDTPTETTPDTPPKTTPVTSTEKKPDTPTKTTPVTPIEKLPNTPIEELPNTPIEELPNTPTETTPITPTETTPVTPTETTPVTPTETTPVTPTETTPITPTETTPVTPTETTPVTPTETTPVTPTETTPVTPTETTPVTPTETTPVTPTETTPVTPTETTPVTPTDSPST</sequence>
<dbReference type="Pfam" id="PF04773">
    <property type="entry name" value="FecR"/>
    <property type="match status" value="1"/>
</dbReference>
<protein>
    <submittedName>
        <fullName evidence="3">FecR domain-containing protein</fullName>
    </submittedName>
</protein>
<dbReference type="RefSeq" id="WP_190892485.1">
    <property type="nucleotide sequence ID" value="NZ_JACJTD010000006.1"/>
</dbReference>
<feature type="domain" description="FecR protein" evidence="2">
    <location>
        <begin position="68"/>
        <end position="149"/>
    </location>
</feature>
<dbReference type="EMBL" id="JACJTD010000006">
    <property type="protein sequence ID" value="MBD2646128.1"/>
    <property type="molecule type" value="Genomic_DNA"/>
</dbReference>
<organism evidence="3 4">
    <name type="scientific">Nostoc foliaceum FACHB-393</name>
    <dbReference type="NCBI Taxonomy" id="2692915"/>
    <lineage>
        <taxon>Bacteria</taxon>
        <taxon>Bacillati</taxon>
        <taxon>Cyanobacteriota</taxon>
        <taxon>Cyanophyceae</taxon>
        <taxon>Nostocales</taxon>
        <taxon>Nostocaceae</taxon>
        <taxon>Nostoc</taxon>
        <taxon>Nostoc foliaceum</taxon>
    </lineage>
</organism>
<evidence type="ECO:0000259" key="2">
    <source>
        <dbReference type="Pfam" id="PF04773"/>
    </source>
</evidence>
<dbReference type="InterPro" id="IPR006860">
    <property type="entry name" value="FecR"/>
</dbReference>
<keyword evidence="4" id="KW-1185">Reference proteome</keyword>
<dbReference type="PRINTS" id="PR01217">
    <property type="entry name" value="PRICHEXTENSN"/>
</dbReference>
<name>A0ABR8I5X6_9NOSO</name>
<comment type="caution">
    <text evidence="3">The sequence shown here is derived from an EMBL/GenBank/DDBJ whole genome shotgun (WGS) entry which is preliminary data.</text>
</comment>
<feature type="compositionally biased region" description="Low complexity" evidence="1">
    <location>
        <begin position="282"/>
        <end position="306"/>
    </location>
</feature>
<evidence type="ECO:0000313" key="4">
    <source>
        <dbReference type="Proteomes" id="UP000643580"/>
    </source>
</evidence>
<gene>
    <name evidence="3" type="ORF">H6G92_07670</name>
</gene>
<reference evidence="3 4" key="1">
    <citation type="journal article" date="2020" name="ISME J.">
        <title>Comparative genomics reveals insights into cyanobacterial evolution and habitat adaptation.</title>
        <authorList>
            <person name="Chen M.Y."/>
            <person name="Teng W.K."/>
            <person name="Zhao L."/>
            <person name="Hu C.X."/>
            <person name="Zhou Y.K."/>
            <person name="Han B.P."/>
            <person name="Song L.R."/>
            <person name="Shu W.S."/>
        </authorList>
    </citation>
    <scope>NUCLEOTIDE SEQUENCE [LARGE SCALE GENOMIC DNA]</scope>
    <source>
        <strain evidence="3 4">FACHB-393</strain>
    </source>
</reference>
<feature type="region of interest" description="Disordered" evidence="1">
    <location>
        <begin position="234"/>
        <end position="496"/>
    </location>
</feature>
<dbReference type="Proteomes" id="UP000643580">
    <property type="component" value="Unassembled WGS sequence"/>
</dbReference>
<evidence type="ECO:0000313" key="3">
    <source>
        <dbReference type="EMBL" id="MBD2646128.1"/>
    </source>
</evidence>
<feature type="compositionally biased region" description="Low complexity" evidence="1">
    <location>
        <begin position="354"/>
        <end position="365"/>
    </location>
</feature>
<accession>A0ABR8I5X6</accession>
<proteinExistence type="predicted"/>
<feature type="compositionally biased region" description="Low complexity" evidence="1">
    <location>
        <begin position="385"/>
        <end position="496"/>
    </location>
</feature>
<evidence type="ECO:0000256" key="1">
    <source>
        <dbReference type="SAM" id="MobiDB-lite"/>
    </source>
</evidence>